<comment type="caution">
    <text evidence="2">The sequence shown here is derived from an EMBL/GenBank/DDBJ whole genome shotgun (WGS) entry which is preliminary data.</text>
</comment>
<organism evidence="2 3">
    <name type="scientific">Austropuccinia psidii MF-1</name>
    <dbReference type="NCBI Taxonomy" id="1389203"/>
    <lineage>
        <taxon>Eukaryota</taxon>
        <taxon>Fungi</taxon>
        <taxon>Dikarya</taxon>
        <taxon>Basidiomycota</taxon>
        <taxon>Pucciniomycotina</taxon>
        <taxon>Pucciniomycetes</taxon>
        <taxon>Pucciniales</taxon>
        <taxon>Sphaerophragmiaceae</taxon>
        <taxon>Austropuccinia</taxon>
    </lineage>
</organism>
<evidence type="ECO:0000256" key="1">
    <source>
        <dbReference type="SAM" id="MobiDB-lite"/>
    </source>
</evidence>
<dbReference type="Proteomes" id="UP000765509">
    <property type="component" value="Unassembled WGS sequence"/>
</dbReference>
<accession>A0A9Q3E7K5</accession>
<dbReference type="AlphaFoldDB" id="A0A9Q3E7K5"/>
<feature type="compositionally biased region" description="Polar residues" evidence="1">
    <location>
        <begin position="12"/>
        <end position="21"/>
    </location>
</feature>
<feature type="region of interest" description="Disordered" evidence="1">
    <location>
        <begin position="1"/>
        <end position="21"/>
    </location>
</feature>
<proteinExistence type="predicted"/>
<reference evidence="2" key="1">
    <citation type="submission" date="2021-03" db="EMBL/GenBank/DDBJ databases">
        <title>Draft genome sequence of rust myrtle Austropuccinia psidii MF-1, a brazilian biotype.</title>
        <authorList>
            <person name="Quecine M.C."/>
            <person name="Pachon D.M.R."/>
            <person name="Bonatelli M.L."/>
            <person name="Correr F.H."/>
            <person name="Franceschini L.M."/>
            <person name="Leite T.F."/>
            <person name="Margarido G.R.A."/>
            <person name="Almeida C.A."/>
            <person name="Ferrarezi J.A."/>
            <person name="Labate C.A."/>
        </authorList>
    </citation>
    <scope>NUCLEOTIDE SEQUENCE</scope>
    <source>
        <strain evidence="2">MF-1</strain>
    </source>
</reference>
<evidence type="ECO:0000313" key="3">
    <source>
        <dbReference type="Proteomes" id="UP000765509"/>
    </source>
</evidence>
<keyword evidence="3" id="KW-1185">Reference proteome</keyword>
<name>A0A9Q3E7K5_9BASI</name>
<evidence type="ECO:0000313" key="2">
    <source>
        <dbReference type="EMBL" id="MBW0513823.1"/>
    </source>
</evidence>
<protein>
    <submittedName>
        <fullName evidence="2">Uncharacterized protein</fullName>
    </submittedName>
</protein>
<sequence>MCFEKASRKIKTSNNDNPFGNKLNEQSAIIQELTDKYSKVNMDDIIETRIKQAINIIKEDNKKVLDDIENSFTEVKTYTIALKKCFGTSQPELSKFKIKLNQVTFDDTRQTELWKELTNKEDMYKIEVINLIKGFQHEFRNSQRCNHKRTLQQCGGDLEHSVKSRTTEHSSADDIIHILKELTPRIRIGSSRVNFKTRFNAPWKDSVDKNPKENSNNIKYKSADVIRKCHICQSTTHLANKCPEKVKVNEIDIEKEPDIEKDDVIEDNSDDKSSIFYESSKDIENINVTFDIMKLYTNLPQLSNGQIYLSRIQDAQLMKTKPNSRNGYTAGNSCITEVVFTTNPLNLYLNQEPSAPLLENLFLRLVYQTSKINCFQLIE</sequence>
<dbReference type="EMBL" id="AVOT02023649">
    <property type="protein sequence ID" value="MBW0513823.1"/>
    <property type="molecule type" value="Genomic_DNA"/>
</dbReference>
<gene>
    <name evidence="2" type="ORF">O181_053538</name>
</gene>